<dbReference type="RefSeq" id="WP_068679126.1">
    <property type="nucleotide sequence ID" value="NZ_LYPA01000025.1"/>
</dbReference>
<protein>
    <recommendedName>
        <fullName evidence="4">DUF2269 domain-containing protein</fullName>
    </recommendedName>
</protein>
<feature type="transmembrane region" description="Helical" evidence="1">
    <location>
        <begin position="6"/>
        <end position="29"/>
    </location>
</feature>
<dbReference type="STRING" id="1844972.A7K91_10020"/>
<name>A0A1A5YSC3_9BACL</name>
<dbReference type="OrthoDB" id="2886943at2"/>
<keyword evidence="1" id="KW-0812">Transmembrane</keyword>
<evidence type="ECO:0008006" key="4">
    <source>
        <dbReference type="Google" id="ProtNLM"/>
    </source>
</evidence>
<feature type="transmembrane region" description="Helical" evidence="1">
    <location>
        <begin position="73"/>
        <end position="97"/>
    </location>
</feature>
<proteinExistence type="predicted"/>
<accession>A0A1A5YSC3</accession>
<keyword evidence="3" id="KW-1185">Reference proteome</keyword>
<organism evidence="2 3">
    <name type="scientific">Paenibacillus oryzae</name>
    <dbReference type="NCBI Taxonomy" id="1844972"/>
    <lineage>
        <taxon>Bacteria</taxon>
        <taxon>Bacillati</taxon>
        <taxon>Bacillota</taxon>
        <taxon>Bacilli</taxon>
        <taxon>Bacillales</taxon>
        <taxon>Paenibacillaceae</taxon>
        <taxon>Paenibacillus</taxon>
    </lineage>
</organism>
<dbReference type="AlphaFoldDB" id="A0A1A5YSC3"/>
<comment type="caution">
    <text evidence="2">The sequence shown here is derived from an EMBL/GenBank/DDBJ whole genome shotgun (WGS) entry which is preliminary data.</text>
</comment>
<evidence type="ECO:0000313" key="2">
    <source>
        <dbReference type="EMBL" id="OBR68522.1"/>
    </source>
</evidence>
<reference evidence="2 3" key="1">
    <citation type="submission" date="2016-05" db="EMBL/GenBank/DDBJ databases">
        <title>Paenibacillus oryzae. sp. nov., isolated from the rice root.</title>
        <authorList>
            <person name="Zhang J."/>
            <person name="Zhang X."/>
        </authorList>
    </citation>
    <scope>NUCLEOTIDE SEQUENCE [LARGE SCALE GENOMIC DNA]</scope>
    <source>
        <strain evidence="2 3">1DrF-4</strain>
    </source>
</reference>
<dbReference type="Proteomes" id="UP000092024">
    <property type="component" value="Unassembled WGS sequence"/>
</dbReference>
<gene>
    <name evidence="2" type="ORF">A7K91_10020</name>
</gene>
<keyword evidence="1" id="KW-0472">Membrane</keyword>
<keyword evidence="1" id="KW-1133">Transmembrane helix</keyword>
<dbReference type="EMBL" id="LYPA01000025">
    <property type="protein sequence ID" value="OBR68522.1"/>
    <property type="molecule type" value="Genomic_DNA"/>
</dbReference>
<evidence type="ECO:0000256" key="1">
    <source>
        <dbReference type="SAM" id="Phobius"/>
    </source>
</evidence>
<sequence>MSSAMWLLHLLGAIGMGFYVVLPVILGRASKLAGAGQGGLADGLIAGNRIAQYCLVVQILTGGYMMSKADYSVLWMVIVMVLFLGIAAFGGIISKPLKGVMHAIEKGQSAAANISKAKMFSLLILVLYVAMIYFMKYPIMK</sequence>
<evidence type="ECO:0000313" key="3">
    <source>
        <dbReference type="Proteomes" id="UP000092024"/>
    </source>
</evidence>
<feature type="transmembrane region" description="Helical" evidence="1">
    <location>
        <begin position="117"/>
        <end position="135"/>
    </location>
</feature>